<gene>
    <name evidence="10" type="ORF">L3H44_04245</name>
</gene>
<keyword evidence="4 10" id="KW-0067">ATP-binding</keyword>
<evidence type="ECO:0000256" key="3">
    <source>
        <dbReference type="ARBA" id="ARBA00022741"/>
    </source>
</evidence>
<keyword evidence="2 7" id="KW-0812">Transmembrane</keyword>
<feature type="domain" description="ABC transmembrane type-1" evidence="9">
    <location>
        <begin position="19"/>
        <end position="284"/>
    </location>
</feature>
<feature type="transmembrane region" description="Helical" evidence="7">
    <location>
        <begin position="20"/>
        <end position="41"/>
    </location>
</feature>
<dbReference type="Pfam" id="PF00005">
    <property type="entry name" value="ABC_tran"/>
    <property type="match status" value="1"/>
</dbReference>
<dbReference type="InterPro" id="IPR039421">
    <property type="entry name" value="Type_1_exporter"/>
</dbReference>
<dbReference type="InterPro" id="IPR011527">
    <property type="entry name" value="ABC1_TM_dom"/>
</dbReference>
<keyword evidence="5 7" id="KW-1133">Transmembrane helix</keyword>
<dbReference type="InterPro" id="IPR003439">
    <property type="entry name" value="ABC_transporter-like_ATP-bd"/>
</dbReference>
<protein>
    <submittedName>
        <fullName evidence="10">ABC transporter ATP-binding protein/permease</fullName>
    </submittedName>
</protein>
<name>A0ABS9HKS7_9CORY</name>
<dbReference type="PANTHER" id="PTHR24221">
    <property type="entry name" value="ATP-BINDING CASSETTE SUB-FAMILY B"/>
    <property type="match status" value="1"/>
</dbReference>
<dbReference type="PROSITE" id="PS50893">
    <property type="entry name" value="ABC_TRANSPORTER_2"/>
    <property type="match status" value="1"/>
</dbReference>
<feature type="transmembrane region" description="Helical" evidence="7">
    <location>
        <begin position="53"/>
        <end position="70"/>
    </location>
</feature>
<dbReference type="SMART" id="SM00382">
    <property type="entry name" value="AAA"/>
    <property type="match status" value="1"/>
</dbReference>
<evidence type="ECO:0000256" key="5">
    <source>
        <dbReference type="ARBA" id="ARBA00022989"/>
    </source>
</evidence>
<keyword evidence="3" id="KW-0547">Nucleotide-binding</keyword>
<dbReference type="PANTHER" id="PTHR24221:SF397">
    <property type="entry name" value="ABC TRANSPORTER, ATP-BINDING TRANSMEMBRANE PROTEIN"/>
    <property type="match status" value="1"/>
</dbReference>
<reference evidence="10 11" key="1">
    <citation type="submission" date="2022-01" db="EMBL/GenBank/DDBJ databases">
        <title>Identification and Characterization of Corynebacterium sp.</title>
        <authorList>
            <person name="Luo Q."/>
            <person name="Qu P."/>
            <person name="Chen Q."/>
        </authorList>
    </citation>
    <scope>NUCLEOTIDE SEQUENCE [LARGE SCALE GENOMIC DNA]</scope>
    <source>
        <strain evidence="10 11">MC-12</strain>
    </source>
</reference>
<evidence type="ECO:0000259" key="8">
    <source>
        <dbReference type="PROSITE" id="PS50893"/>
    </source>
</evidence>
<dbReference type="InterPro" id="IPR027417">
    <property type="entry name" value="P-loop_NTPase"/>
</dbReference>
<evidence type="ECO:0000256" key="6">
    <source>
        <dbReference type="ARBA" id="ARBA00023136"/>
    </source>
</evidence>
<dbReference type="GeneID" id="92727414"/>
<dbReference type="PROSITE" id="PS00211">
    <property type="entry name" value="ABC_TRANSPORTER_1"/>
    <property type="match status" value="1"/>
</dbReference>
<feature type="transmembrane region" description="Helical" evidence="7">
    <location>
        <begin position="244"/>
        <end position="264"/>
    </location>
</feature>
<feature type="domain" description="ABC transporter" evidence="8">
    <location>
        <begin position="330"/>
        <end position="565"/>
    </location>
</feature>
<dbReference type="Gene3D" id="3.40.50.300">
    <property type="entry name" value="P-loop containing nucleotide triphosphate hydrolases"/>
    <property type="match status" value="1"/>
</dbReference>
<evidence type="ECO:0000256" key="2">
    <source>
        <dbReference type="ARBA" id="ARBA00022692"/>
    </source>
</evidence>
<dbReference type="InterPro" id="IPR017871">
    <property type="entry name" value="ABC_transporter-like_CS"/>
</dbReference>
<evidence type="ECO:0000313" key="11">
    <source>
        <dbReference type="Proteomes" id="UP001200604"/>
    </source>
</evidence>
<dbReference type="GO" id="GO:0005524">
    <property type="term" value="F:ATP binding"/>
    <property type="evidence" value="ECO:0007669"/>
    <property type="project" value="UniProtKB-KW"/>
</dbReference>
<sequence length="574" mass="62581">MIRTLYSLGSSANRRRLTFVLTLIALSSLALSIGLILIALFLDTLFTDGASSASAWLPWILVTVVVYAAADWPTEVIAQDLGHDYVLRIHELIAHRTAELPLGYFDEDRSGQIGVTATSGALFAANAPAMMLRPMMHGAASAALASVFLIVVDWRLGLMTIAVVVLVWGAYQRLMGKYRVAERRKGERNEHGAAQVLEFAQVQPVLRAAGPDSLGVRAVRESIREQFAAQRHTQETGEMIMGRLAMIIMFGTVVIDVVATVLLLNGWLEVGTYIGVVVLVFILARVAMAGLPYGEGVQAARNTLGEIQKILNADILPEPETPGQLDNYAIEFDNVSFGYTPDTPVVSGISFHVEPGTTTALVGPSGCGKSTLLKLTARFYDVDQGAIRIGGVDLRKLGTRAVLDSLAMVFQDVYLFEDTLYENIRLGRHNASREEVLRAAEIAGVTEIANKLPHGFETLISEGGQNLSGGERQRVSIARALLKDAPIVLLDEATSSLDVQNEHLILGGMDELSSERTTIVIAHRLHTIRNADQIVVLSPSGKVESVGTHEQLMESSPRYCSFWRDKRDANNWRL</sequence>
<dbReference type="Gene3D" id="1.20.1560.10">
    <property type="entry name" value="ABC transporter type 1, transmembrane domain"/>
    <property type="match status" value="1"/>
</dbReference>
<feature type="transmembrane region" description="Helical" evidence="7">
    <location>
        <begin position="158"/>
        <end position="175"/>
    </location>
</feature>
<keyword evidence="11" id="KW-1185">Reference proteome</keyword>
<comment type="subcellular location">
    <subcellularLocation>
        <location evidence="1">Cell membrane</location>
        <topology evidence="1">Multi-pass membrane protein</topology>
    </subcellularLocation>
</comment>
<comment type="caution">
    <text evidence="10">The sequence shown here is derived from an EMBL/GenBank/DDBJ whole genome shotgun (WGS) entry which is preliminary data.</text>
</comment>
<accession>A0ABS9HKS7</accession>
<dbReference type="InterPro" id="IPR036640">
    <property type="entry name" value="ABC1_TM_sf"/>
</dbReference>
<keyword evidence="6 7" id="KW-0472">Membrane</keyword>
<dbReference type="InterPro" id="IPR003593">
    <property type="entry name" value="AAA+_ATPase"/>
</dbReference>
<dbReference type="SUPFAM" id="SSF90123">
    <property type="entry name" value="ABC transporter transmembrane region"/>
    <property type="match status" value="1"/>
</dbReference>
<evidence type="ECO:0000313" key="10">
    <source>
        <dbReference type="EMBL" id="MCF6773621.1"/>
    </source>
</evidence>
<evidence type="ECO:0000256" key="4">
    <source>
        <dbReference type="ARBA" id="ARBA00022840"/>
    </source>
</evidence>
<evidence type="ECO:0000256" key="7">
    <source>
        <dbReference type="SAM" id="Phobius"/>
    </source>
</evidence>
<feature type="transmembrane region" description="Helical" evidence="7">
    <location>
        <begin position="270"/>
        <end position="291"/>
    </location>
</feature>
<dbReference type="EMBL" id="JAKJKU010000002">
    <property type="protein sequence ID" value="MCF6773621.1"/>
    <property type="molecule type" value="Genomic_DNA"/>
</dbReference>
<dbReference type="Proteomes" id="UP001200604">
    <property type="component" value="Unassembled WGS sequence"/>
</dbReference>
<evidence type="ECO:0000256" key="1">
    <source>
        <dbReference type="ARBA" id="ARBA00004651"/>
    </source>
</evidence>
<dbReference type="Pfam" id="PF00664">
    <property type="entry name" value="ABC_membrane"/>
    <property type="match status" value="1"/>
</dbReference>
<evidence type="ECO:0000259" key="9">
    <source>
        <dbReference type="PROSITE" id="PS50929"/>
    </source>
</evidence>
<dbReference type="SUPFAM" id="SSF52540">
    <property type="entry name" value="P-loop containing nucleoside triphosphate hydrolases"/>
    <property type="match status" value="1"/>
</dbReference>
<organism evidence="10 11">
    <name type="scientific">Corynebacterium parakroppenstedtii</name>
    <dbReference type="NCBI Taxonomy" id="2828363"/>
    <lineage>
        <taxon>Bacteria</taxon>
        <taxon>Bacillati</taxon>
        <taxon>Actinomycetota</taxon>
        <taxon>Actinomycetes</taxon>
        <taxon>Mycobacteriales</taxon>
        <taxon>Corynebacteriaceae</taxon>
        <taxon>Corynebacterium</taxon>
    </lineage>
</organism>
<dbReference type="RefSeq" id="WP_046202939.1">
    <property type="nucleotide sequence ID" value="NZ_JAGSNY010000003.1"/>
</dbReference>
<proteinExistence type="predicted"/>
<dbReference type="PROSITE" id="PS50929">
    <property type="entry name" value="ABC_TM1F"/>
    <property type="match status" value="1"/>
</dbReference>